<feature type="compositionally biased region" description="Polar residues" evidence="2">
    <location>
        <begin position="1326"/>
        <end position="1337"/>
    </location>
</feature>
<feature type="region of interest" description="Disordered" evidence="2">
    <location>
        <begin position="1379"/>
        <end position="1404"/>
    </location>
</feature>
<feature type="region of interest" description="Disordered" evidence="2">
    <location>
        <begin position="980"/>
        <end position="1029"/>
    </location>
</feature>
<accession>A0AA97JPQ1</accession>
<feature type="region of interest" description="Disordered" evidence="2">
    <location>
        <begin position="1580"/>
        <end position="1601"/>
    </location>
</feature>
<proteinExistence type="predicted"/>
<evidence type="ECO:0000259" key="3">
    <source>
        <dbReference type="Pfam" id="PF25817"/>
    </source>
</evidence>
<feature type="compositionally biased region" description="Low complexity" evidence="2">
    <location>
        <begin position="275"/>
        <end position="284"/>
    </location>
</feature>
<organism evidence="4 5">
    <name type="scientific">Eublepharis macularius</name>
    <name type="common">Leopard gecko</name>
    <name type="synonym">Cyrtodactylus macularius</name>
    <dbReference type="NCBI Taxonomy" id="481883"/>
    <lineage>
        <taxon>Eukaryota</taxon>
        <taxon>Metazoa</taxon>
        <taxon>Chordata</taxon>
        <taxon>Craniata</taxon>
        <taxon>Vertebrata</taxon>
        <taxon>Euteleostomi</taxon>
        <taxon>Lepidosauria</taxon>
        <taxon>Squamata</taxon>
        <taxon>Bifurcata</taxon>
        <taxon>Gekkota</taxon>
        <taxon>Eublepharidae</taxon>
        <taxon>Eublepharinae</taxon>
        <taxon>Eublepharis</taxon>
    </lineage>
</organism>
<feature type="region of interest" description="Disordered" evidence="2">
    <location>
        <begin position="1061"/>
        <end position="1133"/>
    </location>
</feature>
<feature type="domain" description="Little elongation complex subunit 1 C-terminal" evidence="3">
    <location>
        <begin position="1991"/>
        <end position="2182"/>
    </location>
</feature>
<feature type="region of interest" description="Disordered" evidence="2">
    <location>
        <begin position="427"/>
        <end position="450"/>
    </location>
</feature>
<reference evidence="5" key="1">
    <citation type="submission" date="2025-08" db="UniProtKB">
        <authorList>
            <consortium name="RefSeq"/>
        </authorList>
    </citation>
    <scope>IDENTIFICATION</scope>
    <source>
        <tissue evidence="5">Blood</tissue>
    </source>
</reference>
<dbReference type="RefSeq" id="XP_054840914.1">
    <property type="nucleotide sequence ID" value="XM_054984939.1"/>
</dbReference>
<gene>
    <name evidence="5" type="primary">ICE1</name>
</gene>
<dbReference type="InterPro" id="IPR057881">
    <property type="entry name" value="ICE1_C"/>
</dbReference>
<feature type="compositionally biased region" description="Low complexity" evidence="2">
    <location>
        <begin position="1581"/>
        <end position="1601"/>
    </location>
</feature>
<dbReference type="PANTHER" id="PTHR11852">
    <property type="entry name" value="PLATELET-ACTIVATING FACTOR ACETYLHYDROLASE"/>
    <property type="match status" value="1"/>
</dbReference>
<feature type="compositionally biased region" description="Polar residues" evidence="2">
    <location>
        <begin position="427"/>
        <end position="441"/>
    </location>
</feature>
<feature type="compositionally biased region" description="Basic and acidic residues" evidence="2">
    <location>
        <begin position="551"/>
        <end position="566"/>
    </location>
</feature>
<sequence>MMPGETPPAAAAAGIAAEAATACANCGALQQNLNEYLAALIALKQKIIDTDHLLTDYEQKCNELKSAERENNALRQQVEQMLQKLSPLEKCKEELGSIKAELEEKKSSLKIYQESHLEYVHVKEEMGKSDAMKKKLEAKVKKLEKATEKHNQDFRQLKAEKKVLEKELKKAQEKIDCFPNKKQKKVVKHAETQSEREWPVTNLDKEKIKLLLEELWLCIDSSTGKNHINKNDYFLGGFHNNSRPHGKTKAVQNPPQFKRAREERPSHGSSPETRTTQTSLTSLQIKLDSRPARHGGPMENKAMETAEACASDSAAAAAAAYEGSSPDFAIRTDPSARSPDLFSKEPEEPGENLREILKWVRPLPPLLSPIQFSPGTTPDILIGELTDSSDEEMDQDAQMLESIFKNYDPSAPEPDIVSETNPAELQNKYNSSSVNNESSDPCESPGRPTAVKHNKSVLCLDRLVAASGSLSKIGAKSKDGEKQLEENSMERDTEIAVHGIENITKSTADVTEKENKTLVHDLMSGSCLQAHEKTAEPKHVQEVVTSSFEQARNEPSDLMKEEREEATGAVEASVSSLIEDDRPSACKGGSSSQQAEEPVLATKNTLVVPDEDGPSNMIKAAEMKEGSVDIQTEPDSGRARSLTEHTAPEQNRTEEFCTQHHGEPEFTDRKMNLDHFKFHSATDHHIDQAQHQCIEVALMQGVEKDNRVADASLKLYQAEENYSSKDSECDVYKQTELADVDALRPKFNIIQAVGEWENSLSCTNEVIQTGNECSTAPSTAKNEEGDKPKIESEKIVSKNKTAGSIIKETLSAAMTENCLQVEDHHNKKDSIRSLQGEPSDRNVPKLPAQVSVVTDCLSQPEGPVGTNQAAHELETITGNASDLEKFNDSDEKLERKLIIHNISNSIQSPEVMTEEECLEEDSSESLKITTAGTVQLATSREGEKGTASGIVPERPAQSCLGTGNSQCDGIGDVLSQEITCQNDKSPSPETRESAVQDVERSVTHESVLEENPNGGSAQSMQDASEAENRDPRAVIPVALTIGSKSTNLPASSLEVKFEVSGRNGQGTGETACVQSSDSPCIAPSTRANHNDHHKSEGSEESRHKLLDDCSCNDPEEVESKRAGEQSTSSETQATVDVRVCCEAKDSREIFEAPSGNDASTVHTSAAIQTILSDDRGMLTTCKERIENPSRNCMVEHPLNATVSKEMDELLNSEARSEEADEIKTPDAAVGVMDLSASSSSEEEYPLRKVNPMKQDSRHLAPLDTIQNSQTRGPPNAIASCGIRGLPCLAEDASPKDDQATVHIDDTDAVEVATAKTLEQSGAAPCSSENSFSALEASNSDEKQADKNIALMNRALVDNKEPASRKLPATDLELTGDVLSSEAERSGTDVETSGAHSTFPKEKWGARQERDFTALGWSSNVAQNHLISHPVDGSTTASYTEENHVKNNGEVLAALTSENSILPNSKCSSTEQQEVVSQKSELFVESCTGKGAEQVLKPSEFAVVSAKTGAEGGCGKLLPRIPSRKGKRKSRQDSLTETIVANADTSTSAKHFPKTLRKIRQEMGPPLPPLLPPLIATPPRTMQPVSPVMSSSSQSSLPSPLSELISPLRETPLPPLMSPLSDTPKHKLPAKLTASSPFETLIGERTLSSPLQFCAITPKHALPVPGRLPPSAAGSAAPTVPQENSVKILDSMYPELSARAITLNILKGNIQLSRSSSLDGKNVQPSVHQISGLKEIASASTAFVKTGSTSFSELPSSNVSKTGKRMLASPAMPKSAKRLRLDSELLKSDLGKEELSAKGVDRGTQKLVDETALGSGDTVLSVADSRLLLPAEEIDPDSRTVTVALEKISESCFDLFPVIRSRVHVGNTSTVPIMRDEEKEVVYEFGVAKKCLAEPALQAILNKLKHQKTSLEPCHVHALCRVYVGICRQLGDVEKARLFCFSLLKEDFPQPGKLILYMGNMWNEIFTSEGVINKAVQLVARKRSKGQVLKYLKTFLNWEESGPADISMMISSLLLAIQLCPQMQFQASTQHGEDLKESMWEYVFAIDLLCSHQKWAWTHDHIISKELWPIMDKWINNRKGSGNTSSPSDVIVATVLRLIGRLSQIGLKEGFSSAVKNISSVIGAFLQHAKEKDVPWAVQLAAVYALCELAPSSPSEVLEAIKAWEAVNANSLPPAVTSGIAEVSSLLKQ</sequence>
<protein>
    <submittedName>
        <fullName evidence="5">Little elongation complex subunit 1 isoform X1</fullName>
    </submittedName>
</protein>
<feature type="region of interest" description="Disordered" evidence="2">
    <location>
        <begin position="326"/>
        <end position="349"/>
    </location>
</feature>
<evidence type="ECO:0000256" key="2">
    <source>
        <dbReference type="SAM" id="MobiDB-lite"/>
    </source>
</evidence>
<dbReference type="Proteomes" id="UP001190640">
    <property type="component" value="Chromosome 7"/>
</dbReference>
<evidence type="ECO:0000313" key="4">
    <source>
        <dbReference type="Proteomes" id="UP001190640"/>
    </source>
</evidence>
<name>A0AA97JPQ1_EUBMA</name>
<feature type="region of interest" description="Disordered" evidence="2">
    <location>
        <begin position="824"/>
        <end position="844"/>
    </location>
</feature>
<feature type="coiled-coil region" evidence="1">
    <location>
        <begin position="26"/>
        <end position="174"/>
    </location>
</feature>
<feature type="region of interest" description="Disordered" evidence="2">
    <location>
        <begin position="1318"/>
        <end position="1341"/>
    </location>
</feature>
<dbReference type="Pfam" id="PF25817">
    <property type="entry name" value="ICE1_C"/>
    <property type="match status" value="1"/>
</dbReference>
<evidence type="ECO:0000313" key="5">
    <source>
        <dbReference type="RefSeq" id="XP_054840914.1"/>
    </source>
</evidence>
<dbReference type="CTD" id="23379"/>
<feature type="region of interest" description="Disordered" evidence="2">
    <location>
        <begin position="546"/>
        <end position="652"/>
    </location>
</feature>
<feature type="region of interest" description="Disordered" evidence="2">
    <location>
        <begin position="239"/>
        <end position="297"/>
    </location>
</feature>
<dbReference type="GeneID" id="129333353"/>
<dbReference type="PANTHER" id="PTHR11852:SF4">
    <property type="entry name" value="LITTLE ELONGATION COMPLEX SUBUNIT 1"/>
    <property type="match status" value="1"/>
</dbReference>
<dbReference type="KEGG" id="emc:129333353"/>
<keyword evidence="4" id="KW-1185">Reference proteome</keyword>
<feature type="compositionally biased region" description="Polar residues" evidence="2">
    <location>
        <begin position="1013"/>
        <end position="1022"/>
    </location>
</feature>
<feature type="compositionally biased region" description="Basic and acidic residues" evidence="2">
    <location>
        <begin position="989"/>
        <end position="1007"/>
    </location>
</feature>
<feature type="compositionally biased region" description="Basic and acidic residues" evidence="2">
    <location>
        <begin position="635"/>
        <end position="652"/>
    </location>
</feature>
<evidence type="ECO:0000256" key="1">
    <source>
        <dbReference type="SAM" id="Coils"/>
    </source>
</evidence>
<feature type="compositionally biased region" description="Basic and acidic residues" evidence="2">
    <location>
        <begin position="1088"/>
        <end position="1107"/>
    </location>
</feature>
<feature type="compositionally biased region" description="Polar residues" evidence="2">
    <location>
        <begin position="1124"/>
        <end position="1133"/>
    </location>
</feature>
<keyword evidence="1" id="KW-0175">Coiled coil</keyword>
<feature type="region of interest" description="Disordered" evidence="2">
    <location>
        <begin position="938"/>
        <end position="962"/>
    </location>
</feature>